<gene>
    <name evidence="2" type="ORF">D3H35_26640</name>
</gene>
<evidence type="ECO:0000313" key="3">
    <source>
        <dbReference type="Proteomes" id="UP000266340"/>
    </source>
</evidence>
<organism evidence="2 3">
    <name type="scientific">Cohnella faecalis</name>
    <dbReference type="NCBI Taxonomy" id="2315694"/>
    <lineage>
        <taxon>Bacteria</taxon>
        <taxon>Bacillati</taxon>
        <taxon>Bacillota</taxon>
        <taxon>Bacilli</taxon>
        <taxon>Bacillales</taxon>
        <taxon>Paenibacillaceae</taxon>
        <taxon>Cohnella</taxon>
    </lineage>
</organism>
<dbReference type="EMBL" id="QXJM01000048">
    <property type="protein sequence ID" value="RIE00773.1"/>
    <property type="molecule type" value="Genomic_DNA"/>
</dbReference>
<keyword evidence="1" id="KW-0732">Signal</keyword>
<name>A0A398CDJ5_9BACL</name>
<dbReference type="OrthoDB" id="368706at2"/>
<reference evidence="2 3" key="1">
    <citation type="submission" date="2018-09" db="EMBL/GenBank/DDBJ databases">
        <title>Cohnella cavernae sp. nov., isolated from a karst cave.</title>
        <authorList>
            <person name="Zhu H."/>
        </authorList>
    </citation>
    <scope>NUCLEOTIDE SEQUENCE [LARGE SCALE GENOMIC DNA]</scope>
    <source>
        <strain evidence="2 3">K2E09-144</strain>
    </source>
</reference>
<dbReference type="RefSeq" id="WP_119152167.1">
    <property type="nucleotide sequence ID" value="NZ_JBHSOV010000011.1"/>
</dbReference>
<evidence type="ECO:0008006" key="4">
    <source>
        <dbReference type="Google" id="ProtNLM"/>
    </source>
</evidence>
<dbReference type="AlphaFoldDB" id="A0A398CDJ5"/>
<evidence type="ECO:0000313" key="2">
    <source>
        <dbReference type="EMBL" id="RIE00773.1"/>
    </source>
</evidence>
<sequence length="452" mass="49681">MTTKTTIYGKWLLAGVLTALPFTIAANVYAAPPQAVSKEAPTKEYELFLKEKLGITLPPAPKKGDFLSALADALKLEPTADSVIFKDLALSSPYYADAKALYQQGFITADSVHAADRLSALNAVQIAVKAAGLQELADTYPKAKVEKAFAKLKLNTADFAARSAQVVAAAVDTGLLPEAFYPELKPKAAASEPLSATLIGKVLTVRGQYKHYIGYVGDPDIFGKLSDAYRSSDIIQSDELQKIVDTALEQNIVTGYNLKDARYDANFVNSLSLTYGHSDLKHALQLIGLLRSEGIDAKVQFEPKTSAFVYLKEWGDPGESDLYEVKQIANGNYIEYAKEYDIAFEFDTAADKERFDQIVLAYAKKNADEQAGLIAGSWWQPLYYSLTELKGYKKITNNKITAGHYYAQSFSLKEQSASVTAGFKKADPSVKVENYDFWTDVPFFNYLNGESK</sequence>
<protein>
    <recommendedName>
        <fullName evidence="4">SLH domain-containing protein</fullName>
    </recommendedName>
</protein>
<comment type="caution">
    <text evidence="2">The sequence shown here is derived from an EMBL/GenBank/DDBJ whole genome shotgun (WGS) entry which is preliminary data.</text>
</comment>
<accession>A0A398CDJ5</accession>
<feature type="chain" id="PRO_5017270643" description="SLH domain-containing protein" evidence="1">
    <location>
        <begin position="31"/>
        <end position="452"/>
    </location>
</feature>
<feature type="signal peptide" evidence="1">
    <location>
        <begin position="1"/>
        <end position="30"/>
    </location>
</feature>
<keyword evidence="3" id="KW-1185">Reference proteome</keyword>
<evidence type="ECO:0000256" key="1">
    <source>
        <dbReference type="SAM" id="SignalP"/>
    </source>
</evidence>
<proteinExistence type="predicted"/>
<dbReference type="Proteomes" id="UP000266340">
    <property type="component" value="Unassembled WGS sequence"/>
</dbReference>